<evidence type="ECO:0000313" key="2">
    <source>
        <dbReference type="Proteomes" id="UP000016931"/>
    </source>
</evidence>
<dbReference type="RefSeq" id="XP_016766132.1">
    <property type="nucleotide sequence ID" value="XM_016902884.1"/>
</dbReference>
<dbReference type="GO" id="GO:0008310">
    <property type="term" value="F:single-stranded DNA 3'-5' DNA exonuclease activity"/>
    <property type="evidence" value="ECO:0007669"/>
    <property type="project" value="TreeGrafter"/>
</dbReference>
<dbReference type="STRING" id="692275.N1QL76"/>
<dbReference type="InterPro" id="IPR052469">
    <property type="entry name" value="MEIOB"/>
</dbReference>
<accession>N1QL76</accession>
<proteinExistence type="predicted"/>
<dbReference type="GeneID" id="27900021"/>
<dbReference type="PANTHER" id="PTHR21166">
    <property type="entry name" value="CELL DIVISION CONTROL PROTEIN 24 OB DOMAIN-CONTAINING PROTEIN-RELATED"/>
    <property type="match status" value="1"/>
</dbReference>
<dbReference type="eggNOG" id="ENOG502S2YX">
    <property type="taxonomic scope" value="Eukaryota"/>
</dbReference>
<gene>
    <name evidence="1" type="ORF">SEPMUDRAFT_138646</name>
</gene>
<evidence type="ECO:0000313" key="1">
    <source>
        <dbReference type="EMBL" id="EMF18011.1"/>
    </source>
</evidence>
<keyword evidence="2" id="KW-1185">Reference proteome</keyword>
<dbReference type="OrthoDB" id="3248508at2759"/>
<dbReference type="PANTHER" id="PTHR21166:SF2">
    <property type="entry name" value="CELL DIVISION CONTROL PROTEIN 24 OB DOMAIN-CONTAINING PROTEIN-RELATED"/>
    <property type="match status" value="1"/>
</dbReference>
<dbReference type="SUPFAM" id="SSF50249">
    <property type="entry name" value="Nucleic acid-binding proteins"/>
    <property type="match status" value="1"/>
</dbReference>
<dbReference type="Gene3D" id="2.40.50.140">
    <property type="entry name" value="Nucleic acid-binding proteins"/>
    <property type="match status" value="1"/>
</dbReference>
<dbReference type="OMA" id="EHVNPPF"/>
<name>N1QL76_SPHMS</name>
<dbReference type="Proteomes" id="UP000016931">
    <property type="component" value="Unassembled WGS sequence"/>
</dbReference>
<dbReference type="EMBL" id="KB456260">
    <property type="protein sequence ID" value="EMF18011.1"/>
    <property type="molecule type" value="Genomic_DNA"/>
</dbReference>
<protein>
    <recommendedName>
        <fullName evidence="3">Nucleic acid-binding protein</fullName>
    </recommendedName>
</protein>
<reference evidence="1 2" key="1">
    <citation type="journal article" date="2012" name="PLoS Pathog.">
        <title>Diverse lifestyles and strategies of plant pathogenesis encoded in the genomes of eighteen Dothideomycetes fungi.</title>
        <authorList>
            <person name="Ohm R.A."/>
            <person name="Feau N."/>
            <person name="Henrissat B."/>
            <person name="Schoch C.L."/>
            <person name="Horwitz B.A."/>
            <person name="Barry K.W."/>
            <person name="Condon B.J."/>
            <person name="Copeland A.C."/>
            <person name="Dhillon B."/>
            <person name="Glaser F."/>
            <person name="Hesse C.N."/>
            <person name="Kosti I."/>
            <person name="LaButti K."/>
            <person name="Lindquist E.A."/>
            <person name="Lucas S."/>
            <person name="Salamov A.A."/>
            <person name="Bradshaw R.E."/>
            <person name="Ciuffetti L."/>
            <person name="Hamelin R.C."/>
            <person name="Kema G.H.J."/>
            <person name="Lawrence C."/>
            <person name="Scott J.A."/>
            <person name="Spatafora J.W."/>
            <person name="Turgeon B.G."/>
            <person name="de Wit P.J.G.M."/>
            <person name="Zhong S."/>
            <person name="Goodwin S.B."/>
            <person name="Grigoriev I.V."/>
        </authorList>
    </citation>
    <scope>NUCLEOTIDE SEQUENCE [LARGE SCALE GENOMIC DNA]</scope>
    <source>
        <strain evidence="1 2">SO2202</strain>
    </source>
</reference>
<dbReference type="AlphaFoldDB" id="N1QL76"/>
<sequence length="508" mass="56188">MGKHKKSANASIQAYLTPVTSPVKSEARDAPVGDGFTAEELQNALKPKPADIWHPEFEYTDMEISDLIAGPRAVTFMGRVANMFDVANSPRTPRSAKGCVKLCIRDGSGAITVRLWWADRLPSIRLGSLVSIWANHISNGEHGMLSSSSAPLFASLFPERDRSCHIMVHENSDDGKMYRTPLDYRDGLPINRLMTIQTFMDGGFDVVDAKILVVVKSIGAKRKVTRKDESVTENINLQVHDDTGEATLGLWGTAASSPTAGPVPDLSNPGTKVAREAWKPGETVLLIQAPGWKLRRTMYLSLTSATIIDVDPSIPDADWLRRWALRLKTREAINPPFPKDVFDDAQLVRTGPIRCLFTIADLDEFIRCAPEETFQGYLSLLIMEFELVEYWKRQMLLSGECCSIPVYANALTAMCKGCDVEVPLRINPRIVGQVLDETAAIGCGKLLFSDEAWSELLGRRPGDVLQLGYRELKELSDRILFTRVSVLFGWTSDETQAGGRICVMGIEG</sequence>
<organism evidence="1 2">
    <name type="scientific">Sphaerulina musiva (strain SO2202)</name>
    <name type="common">Poplar stem canker fungus</name>
    <name type="synonym">Septoria musiva</name>
    <dbReference type="NCBI Taxonomy" id="692275"/>
    <lineage>
        <taxon>Eukaryota</taxon>
        <taxon>Fungi</taxon>
        <taxon>Dikarya</taxon>
        <taxon>Ascomycota</taxon>
        <taxon>Pezizomycotina</taxon>
        <taxon>Dothideomycetes</taxon>
        <taxon>Dothideomycetidae</taxon>
        <taxon>Mycosphaerellales</taxon>
        <taxon>Mycosphaerellaceae</taxon>
        <taxon>Sphaerulina</taxon>
    </lineage>
</organism>
<dbReference type="HOGENOM" id="CLU_039318_0_0_1"/>
<dbReference type="InterPro" id="IPR012340">
    <property type="entry name" value="NA-bd_OB-fold"/>
</dbReference>
<dbReference type="GO" id="GO:0000712">
    <property type="term" value="P:resolution of meiotic recombination intermediates"/>
    <property type="evidence" value="ECO:0007669"/>
    <property type="project" value="TreeGrafter"/>
</dbReference>
<dbReference type="GO" id="GO:0003697">
    <property type="term" value="F:single-stranded DNA binding"/>
    <property type="evidence" value="ECO:0007669"/>
    <property type="project" value="TreeGrafter"/>
</dbReference>
<evidence type="ECO:0008006" key="3">
    <source>
        <dbReference type="Google" id="ProtNLM"/>
    </source>
</evidence>